<sequence>MDLDVDNQEYNEAVSVKDKQFEELEFMRDRNQAWKFYQNPMPNNLYYLVNHTISENENRIRFHEIQVNLTQNRFDHYVETVRHNTEMVERTISEFTSELTLFGFLNETNQNCVVKYARIPDVEAFTNKINICANTASSTFNSYNSVLQVALNNLANAKTYNGNIRWESQVCYNNYIQYNSEKMPSCIQSSIDLRNASIDTALLNVQNELAKALNTYDFVSRDTTECIYKVEFELGKLIDNQWDVLRTCQKIGKVSTFFGGD</sequence>
<dbReference type="EMBL" id="CAQQ02374475">
    <property type="status" value="NOT_ANNOTATED_CDS"/>
    <property type="molecule type" value="Genomic_DNA"/>
</dbReference>
<evidence type="ECO:0000313" key="2">
    <source>
        <dbReference type="Proteomes" id="UP000015102"/>
    </source>
</evidence>
<name>T1H285_MEGSC</name>
<reference evidence="1" key="2">
    <citation type="submission" date="2015-06" db="UniProtKB">
        <authorList>
            <consortium name="EnsemblMetazoa"/>
        </authorList>
    </citation>
    <scope>IDENTIFICATION</scope>
</reference>
<organism evidence="1 2">
    <name type="scientific">Megaselia scalaris</name>
    <name type="common">Humpbacked fly</name>
    <name type="synonym">Phora scalaris</name>
    <dbReference type="NCBI Taxonomy" id="36166"/>
    <lineage>
        <taxon>Eukaryota</taxon>
        <taxon>Metazoa</taxon>
        <taxon>Ecdysozoa</taxon>
        <taxon>Arthropoda</taxon>
        <taxon>Hexapoda</taxon>
        <taxon>Insecta</taxon>
        <taxon>Pterygota</taxon>
        <taxon>Neoptera</taxon>
        <taxon>Endopterygota</taxon>
        <taxon>Diptera</taxon>
        <taxon>Brachycera</taxon>
        <taxon>Muscomorpha</taxon>
        <taxon>Platypezoidea</taxon>
        <taxon>Phoridae</taxon>
        <taxon>Megaseliini</taxon>
        <taxon>Megaselia</taxon>
    </lineage>
</organism>
<protein>
    <submittedName>
        <fullName evidence="1">Uncharacterized protein</fullName>
    </submittedName>
</protein>
<dbReference type="HOGENOM" id="CLU_103919_0_0_1"/>
<keyword evidence="2" id="KW-1185">Reference proteome</keyword>
<evidence type="ECO:0000313" key="1">
    <source>
        <dbReference type="EnsemblMetazoa" id="MESCA010322-PA"/>
    </source>
</evidence>
<proteinExistence type="predicted"/>
<dbReference type="AlphaFoldDB" id="T1H285"/>
<reference evidence="2" key="1">
    <citation type="submission" date="2013-02" db="EMBL/GenBank/DDBJ databases">
        <authorList>
            <person name="Hughes D."/>
        </authorList>
    </citation>
    <scope>NUCLEOTIDE SEQUENCE</scope>
    <source>
        <strain>Durham</strain>
        <strain evidence="2">NC isolate 2 -- Noor lab</strain>
    </source>
</reference>
<accession>T1H285</accession>
<dbReference type="EnsemblMetazoa" id="MESCA010322-RA">
    <property type="protein sequence ID" value="MESCA010322-PA"/>
    <property type="gene ID" value="MESCA010322"/>
</dbReference>
<dbReference type="Proteomes" id="UP000015102">
    <property type="component" value="Unassembled WGS sequence"/>
</dbReference>